<dbReference type="PANTHER" id="PTHR32183">
    <property type="match status" value="1"/>
</dbReference>
<keyword evidence="6" id="KW-1185">Reference proteome</keyword>
<keyword evidence="4" id="KW-0949">S-adenosyl-L-methionine</keyword>
<evidence type="ECO:0000313" key="5">
    <source>
        <dbReference type="EMBL" id="KAG2227229.1"/>
    </source>
</evidence>
<dbReference type="PANTHER" id="PTHR32183:SF6">
    <property type="entry name" value="CYSTEINE SULFINATE DESULFINASE_CYSTEINE DESULFURASE AND RELATED ENZYMES"/>
    <property type="match status" value="1"/>
</dbReference>
<evidence type="ECO:0008006" key="7">
    <source>
        <dbReference type="Google" id="ProtNLM"/>
    </source>
</evidence>
<evidence type="ECO:0000256" key="3">
    <source>
        <dbReference type="ARBA" id="ARBA00022679"/>
    </source>
</evidence>
<evidence type="ECO:0000256" key="1">
    <source>
        <dbReference type="ARBA" id="ARBA00022553"/>
    </source>
</evidence>
<gene>
    <name evidence="5" type="ORF">INT45_008473</name>
</gene>
<dbReference type="Gene3D" id="3.40.50.150">
    <property type="entry name" value="Vaccinia Virus protein VP39"/>
    <property type="match status" value="1"/>
</dbReference>
<evidence type="ECO:0000256" key="4">
    <source>
        <dbReference type="ARBA" id="ARBA00022691"/>
    </source>
</evidence>
<keyword evidence="3" id="KW-0808">Transferase</keyword>
<dbReference type="InterPro" id="IPR029063">
    <property type="entry name" value="SAM-dependent_MTases_sf"/>
</dbReference>
<organism evidence="5 6">
    <name type="scientific">Circinella minor</name>
    <dbReference type="NCBI Taxonomy" id="1195481"/>
    <lineage>
        <taxon>Eukaryota</taxon>
        <taxon>Fungi</taxon>
        <taxon>Fungi incertae sedis</taxon>
        <taxon>Mucoromycota</taxon>
        <taxon>Mucoromycotina</taxon>
        <taxon>Mucoromycetes</taxon>
        <taxon>Mucorales</taxon>
        <taxon>Lichtheimiaceae</taxon>
        <taxon>Circinella</taxon>
    </lineage>
</organism>
<proteinExistence type="predicted"/>
<dbReference type="AlphaFoldDB" id="A0A8H7VU68"/>
<dbReference type="SUPFAM" id="SSF53335">
    <property type="entry name" value="S-adenosyl-L-methionine-dependent methyltransferases"/>
    <property type="match status" value="1"/>
</dbReference>
<dbReference type="CDD" id="cd02440">
    <property type="entry name" value="AdoMet_MTases"/>
    <property type="match status" value="1"/>
</dbReference>
<dbReference type="GO" id="GO:0032259">
    <property type="term" value="P:methylation"/>
    <property type="evidence" value="ECO:0007669"/>
    <property type="project" value="UniProtKB-KW"/>
</dbReference>
<dbReference type="EMBL" id="JAEPRB010000009">
    <property type="protein sequence ID" value="KAG2227229.1"/>
    <property type="molecule type" value="Genomic_DNA"/>
</dbReference>
<name>A0A8H7VU68_9FUNG</name>
<dbReference type="PROSITE" id="PS51585">
    <property type="entry name" value="SAM_MT_TPMT"/>
    <property type="match status" value="1"/>
</dbReference>
<dbReference type="OrthoDB" id="276151at2759"/>
<keyword evidence="1" id="KW-0597">Phosphoprotein</keyword>
<dbReference type="GO" id="GO:0008757">
    <property type="term" value="F:S-adenosylmethionine-dependent methyltransferase activity"/>
    <property type="evidence" value="ECO:0007669"/>
    <property type="project" value="InterPro"/>
</dbReference>
<dbReference type="InterPro" id="IPR008854">
    <property type="entry name" value="TPMT"/>
</dbReference>
<dbReference type="Pfam" id="PF05724">
    <property type="entry name" value="TPMT"/>
    <property type="match status" value="1"/>
</dbReference>
<dbReference type="Proteomes" id="UP000646827">
    <property type="component" value="Unassembled WGS sequence"/>
</dbReference>
<evidence type="ECO:0000256" key="2">
    <source>
        <dbReference type="ARBA" id="ARBA00022603"/>
    </source>
</evidence>
<protein>
    <recommendedName>
        <fullName evidence="7">Thiopurine S-methyltransferase</fullName>
    </recommendedName>
</protein>
<evidence type="ECO:0000313" key="6">
    <source>
        <dbReference type="Proteomes" id="UP000646827"/>
    </source>
</evidence>
<comment type="caution">
    <text evidence="5">The sequence shown here is derived from an EMBL/GenBank/DDBJ whole genome shotgun (WGS) entry which is preliminary data.</text>
</comment>
<keyword evidence="2" id="KW-0489">Methyltransferase</keyword>
<reference evidence="5 6" key="1">
    <citation type="submission" date="2020-12" db="EMBL/GenBank/DDBJ databases">
        <title>Metabolic potential, ecology and presence of endohyphal bacteria is reflected in genomic diversity of Mucoromycotina.</title>
        <authorList>
            <person name="Muszewska A."/>
            <person name="Okrasinska A."/>
            <person name="Steczkiewicz K."/>
            <person name="Drgas O."/>
            <person name="Orlowska M."/>
            <person name="Perlinska-Lenart U."/>
            <person name="Aleksandrzak-Piekarczyk T."/>
            <person name="Szatraj K."/>
            <person name="Zielenkiewicz U."/>
            <person name="Pilsyk S."/>
            <person name="Malc E."/>
            <person name="Mieczkowski P."/>
            <person name="Kruszewska J.S."/>
            <person name="Biernat P."/>
            <person name="Pawlowska J."/>
        </authorList>
    </citation>
    <scope>NUCLEOTIDE SEQUENCE [LARGE SCALE GENOMIC DNA]</scope>
    <source>
        <strain evidence="5 6">CBS 142.35</strain>
    </source>
</reference>
<accession>A0A8H7VU68</accession>
<sequence length="196" mass="22199">MSNKVIDWEKQWQESHTPWDKGESSPALIKFLKDHSDLIPSKGKGLVPGTGSGYDVVLFSSPDLHMTGLDMSSTCIKQAQKKHGHGNYDFICDDFYTFQYPKGGYDLVYDYTFLCAMPLDMRPAWGQRMAEIIKPGGVLIALMYPLNDKSSQPPNTVSVSLFHELLDENFENIFLEDAVGHSDRIGDEKMSVWKRK</sequence>